<proteinExistence type="predicted"/>
<gene>
    <name evidence="2" type="primary">LOC136080597</name>
</gene>
<dbReference type="Proteomes" id="UP001652625">
    <property type="component" value="Chromosome 05"/>
</dbReference>
<accession>A0ABM4BWE0</accession>
<name>A0ABM4BWE0_HYDVU</name>
<protein>
    <submittedName>
        <fullName evidence="2">Uncharacterized protein LOC136080597 isoform X3</fullName>
    </submittedName>
</protein>
<evidence type="ECO:0000313" key="1">
    <source>
        <dbReference type="Proteomes" id="UP001652625"/>
    </source>
</evidence>
<reference evidence="2" key="1">
    <citation type="submission" date="2025-08" db="UniProtKB">
        <authorList>
            <consortium name="RefSeq"/>
        </authorList>
    </citation>
    <scope>IDENTIFICATION</scope>
</reference>
<evidence type="ECO:0000313" key="2">
    <source>
        <dbReference type="RefSeq" id="XP_065653521.1"/>
    </source>
</evidence>
<dbReference type="RefSeq" id="XP_065653521.1">
    <property type="nucleotide sequence ID" value="XM_065797449.1"/>
</dbReference>
<sequence>MFLLPLLTISLTLAIKTTTGNFMTSMAKVAEKATKYTSNVGDKVGKFKTKVNDFNTVLKSDEGKLEGITEAEESQESMLKRVINEALTNARAEELKADGEGLKKMMLSIRNSINQFRESGVTEDQANELYTQVFTGLDFFGKLKYEINKYCDCSITDVVITTEIRDTNIKKSEKCLQFLNLYSDLSIYRLLLITDMASLFSSLKLEKTGKNVLLLSEKERLSDVEILMFLFDPINNHRQRFCISQYYAAPNKYPTIMAYTDVLRKIPNEKKPSKDVTFCSGVELLGVCYNFEVKSNIELSSRSEFRGWDDGIQSIYIADKLEVTGYGGANYQGDVFGPFYRPTVIGLVPRDYYGVWFSMKIKIVNKSAQKMVRACKKENFNQPNNILAL</sequence>
<keyword evidence="1" id="KW-1185">Reference proteome</keyword>
<dbReference type="GeneID" id="136080597"/>
<organism evidence="1 2">
    <name type="scientific">Hydra vulgaris</name>
    <name type="common">Hydra</name>
    <name type="synonym">Hydra attenuata</name>
    <dbReference type="NCBI Taxonomy" id="6087"/>
    <lineage>
        <taxon>Eukaryota</taxon>
        <taxon>Metazoa</taxon>
        <taxon>Cnidaria</taxon>
        <taxon>Hydrozoa</taxon>
        <taxon>Hydroidolina</taxon>
        <taxon>Anthoathecata</taxon>
        <taxon>Aplanulata</taxon>
        <taxon>Hydridae</taxon>
        <taxon>Hydra</taxon>
    </lineage>
</organism>